<dbReference type="KEGG" id="mflg:ABS361_12560"/>
<reference evidence="2" key="1">
    <citation type="submission" date="2024-06" db="EMBL/GenBank/DDBJ databases">
        <title>Methylostella associata gen. nov., sp. nov., a novel Ancalomicrobiaceae-affiliated facultatively methylotrophic bacteria that feed on methanotrophs of the genus Methylococcus.</title>
        <authorList>
            <person name="Saltykova V."/>
            <person name="Danilova O.V."/>
            <person name="Oshkin I.Y."/>
            <person name="Belova S.E."/>
            <person name="Pimenov N.V."/>
            <person name="Dedysh S.N."/>
        </authorList>
    </citation>
    <scope>NUCLEOTIDE SEQUENCE</scope>
    <source>
        <strain evidence="2">S20</strain>
    </source>
</reference>
<feature type="compositionally biased region" description="Basic and acidic residues" evidence="1">
    <location>
        <begin position="148"/>
        <end position="158"/>
    </location>
</feature>
<dbReference type="RefSeq" id="WP_407048046.1">
    <property type="nucleotide sequence ID" value="NZ_CP158568.1"/>
</dbReference>
<dbReference type="AlphaFoldDB" id="A0AAU7X8G9"/>
<sequence>MIIERLLSRLATLPAADLLAASEAAPVADAHEHDDAGETSFHGPSPERSATALTVAGLPPPRGAIDRPDLPRLDWRPTRTVDPGSDPASPAPRTRDKGPEAAPRRDAVVTTEMRPGVGLVQTTMVDGTLKSSEVVASDPASDATSKARPAEAIREPIRPNDPVGRTEGTAPTQDRPALDRPAARPAPIEAPRSTTETGSADRGAADPNAPRAEAEARMVRGASTVADRPEPSVALADLVVRPDADNATGGAKGPHSGILNAAMIPGWPPPRAPGPAPLANGTAPPRPSSAVDDPLLEQLAALGIDADEVARHRARADRKTSRLRKALARIGLAAALLAAIVEAIADELGDLAEDRARRADDTIPPHGGSPSAGRVYVK</sequence>
<organism evidence="2">
    <name type="scientific">Methyloraptor flagellatus</name>
    <dbReference type="NCBI Taxonomy" id="3162530"/>
    <lineage>
        <taxon>Bacteria</taxon>
        <taxon>Pseudomonadati</taxon>
        <taxon>Pseudomonadota</taxon>
        <taxon>Alphaproteobacteria</taxon>
        <taxon>Hyphomicrobiales</taxon>
        <taxon>Ancalomicrobiaceae</taxon>
        <taxon>Methyloraptor</taxon>
    </lineage>
</organism>
<feature type="region of interest" description="Disordered" evidence="1">
    <location>
        <begin position="356"/>
        <end position="378"/>
    </location>
</feature>
<feature type="region of interest" description="Disordered" evidence="1">
    <location>
        <begin position="133"/>
        <end position="228"/>
    </location>
</feature>
<feature type="region of interest" description="Disordered" evidence="1">
    <location>
        <begin position="27"/>
        <end position="110"/>
    </location>
</feature>
<accession>A0AAU7X8G9</accession>
<dbReference type="EMBL" id="CP158568">
    <property type="protein sequence ID" value="XBY42943.1"/>
    <property type="molecule type" value="Genomic_DNA"/>
</dbReference>
<evidence type="ECO:0000313" key="2">
    <source>
        <dbReference type="EMBL" id="XBY42943.1"/>
    </source>
</evidence>
<evidence type="ECO:0000256" key="1">
    <source>
        <dbReference type="SAM" id="MobiDB-lite"/>
    </source>
</evidence>
<feature type="region of interest" description="Disordered" evidence="1">
    <location>
        <begin position="270"/>
        <end position="289"/>
    </location>
</feature>
<feature type="compositionally biased region" description="Basic and acidic residues" evidence="1">
    <location>
        <begin position="64"/>
        <end position="79"/>
    </location>
</feature>
<evidence type="ECO:0008006" key="3">
    <source>
        <dbReference type="Google" id="ProtNLM"/>
    </source>
</evidence>
<name>A0AAU7X8G9_9HYPH</name>
<feature type="compositionally biased region" description="Low complexity" evidence="1">
    <location>
        <begin position="183"/>
        <end position="192"/>
    </location>
</feature>
<protein>
    <recommendedName>
        <fullName evidence="3">Syndecan 1</fullName>
    </recommendedName>
</protein>
<gene>
    <name evidence="2" type="ORF">ABS361_12560</name>
</gene>
<proteinExistence type="predicted"/>
<feature type="compositionally biased region" description="Basic and acidic residues" evidence="1">
    <location>
        <begin position="93"/>
        <end position="107"/>
    </location>
</feature>